<dbReference type="AlphaFoldDB" id="A0A9P6B033"/>
<reference evidence="1" key="1">
    <citation type="journal article" date="2020" name="Nat. Commun.">
        <title>Large-scale genome sequencing of mycorrhizal fungi provides insights into the early evolution of symbiotic traits.</title>
        <authorList>
            <person name="Miyauchi S."/>
            <person name="Kiss E."/>
            <person name="Kuo A."/>
            <person name="Drula E."/>
            <person name="Kohler A."/>
            <person name="Sanchez-Garcia M."/>
            <person name="Morin E."/>
            <person name="Andreopoulos B."/>
            <person name="Barry K.W."/>
            <person name="Bonito G."/>
            <person name="Buee M."/>
            <person name="Carver A."/>
            <person name="Chen C."/>
            <person name="Cichocki N."/>
            <person name="Clum A."/>
            <person name="Culley D."/>
            <person name="Crous P.W."/>
            <person name="Fauchery L."/>
            <person name="Girlanda M."/>
            <person name="Hayes R.D."/>
            <person name="Keri Z."/>
            <person name="LaButti K."/>
            <person name="Lipzen A."/>
            <person name="Lombard V."/>
            <person name="Magnuson J."/>
            <person name="Maillard F."/>
            <person name="Murat C."/>
            <person name="Nolan M."/>
            <person name="Ohm R.A."/>
            <person name="Pangilinan J."/>
            <person name="Pereira M.F."/>
            <person name="Perotto S."/>
            <person name="Peter M."/>
            <person name="Pfister S."/>
            <person name="Riley R."/>
            <person name="Sitrit Y."/>
            <person name="Stielow J.B."/>
            <person name="Szollosi G."/>
            <person name="Zifcakova L."/>
            <person name="Stursova M."/>
            <person name="Spatafora J.W."/>
            <person name="Tedersoo L."/>
            <person name="Vaario L.M."/>
            <person name="Yamada A."/>
            <person name="Yan M."/>
            <person name="Wang P."/>
            <person name="Xu J."/>
            <person name="Bruns T."/>
            <person name="Baldrian P."/>
            <person name="Vilgalys R."/>
            <person name="Dunand C."/>
            <person name="Henrissat B."/>
            <person name="Grigoriev I.V."/>
            <person name="Hibbett D."/>
            <person name="Nagy L.G."/>
            <person name="Martin F.M."/>
        </authorList>
    </citation>
    <scope>NUCLEOTIDE SEQUENCE</scope>
    <source>
        <strain evidence="1">UP504</strain>
    </source>
</reference>
<dbReference type="Proteomes" id="UP000886523">
    <property type="component" value="Unassembled WGS sequence"/>
</dbReference>
<sequence length="118" mass="12872">MVGVEKRGENYWGFRPSNLVQYYMDTLPCDSLPLRGYISSIALGQVFWCFVGLVVWMPSCSSEIPILSTSELPLNHLSSCLSMLLSDTGAGSSGMDAGIGDGEEDIISTTIICNRREL</sequence>
<protein>
    <submittedName>
        <fullName evidence="1">Uncharacterized protein</fullName>
    </submittedName>
</protein>
<accession>A0A9P6B033</accession>
<comment type="caution">
    <text evidence="1">The sequence shown here is derived from an EMBL/GenBank/DDBJ whole genome shotgun (WGS) entry which is preliminary data.</text>
</comment>
<evidence type="ECO:0000313" key="2">
    <source>
        <dbReference type="Proteomes" id="UP000886523"/>
    </source>
</evidence>
<name>A0A9P6B033_9AGAM</name>
<organism evidence="1 2">
    <name type="scientific">Hydnum rufescens UP504</name>
    <dbReference type="NCBI Taxonomy" id="1448309"/>
    <lineage>
        <taxon>Eukaryota</taxon>
        <taxon>Fungi</taxon>
        <taxon>Dikarya</taxon>
        <taxon>Basidiomycota</taxon>
        <taxon>Agaricomycotina</taxon>
        <taxon>Agaricomycetes</taxon>
        <taxon>Cantharellales</taxon>
        <taxon>Hydnaceae</taxon>
        <taxon>Hydnum</taxon>
    </lineage>
</organism>
<proteinExistence type="predicted"/>
<dbReference type="EMBL" id="MU128954">
    <property type="protein sequence ID" value="KAF9515045.1"/>
    <property type="molecule type" value="Genomic_DNA"/>
</dbReference>
<gene>
    <name evidence="1" type="ORF">BS47DRAFT_824527</name>
</gene>
<keyword evidence="2" id="KW-1185">Reference proteome</keyword>
<evidence type="ECO:0000313" key="1">
    <source>
        <dbReference type="EMBL" id="KAF9515045.1"/>
    </source>
</evidence>